<sequence length="297" mass="33986">MTGRLSKLEQDLTTIGTEVAELAVKMQERYRNYLDILGESVYKQAIVAVYHLCTRSYPGEFLALSHTNRQKLQEDIKALGQETRLSLKELGEINLDRTTFAALEAPAGETGTIEQKKLLKALLEKGGSEPVTEPIDNPDALAHWCRAIEKSSVNILDHLSKKINHQLQQAYILPARLPGQILDMAIQAENEGQSLGGGHNLLSVMIEAENRDSDDEEDEDEEQEREELILPQKITKLTAIHLRLSEIEFADTRLSIERNQLRALWEQLEKIRERYRRTHREYTIARAEAAWRSSWYD</sequence>
<organism evidence="1 2">
    <name type="scientific">Pannus brasiliensis CCIBt3594</name>
    <dbReference type="NCBI Taxonomy" id="1427578"/>
    <lineage>
        <taxon>Bacteria</taxon>
        <taxon>Bacillati</taxon>
        <taxon>Cyanobacteriota</taxon>
        <taxon>Cyanophyceae</taxon>
        <taxon>Oscillatoriophycideae</taxon>
        <taxon>Chroococcales</taxon>
        <taxon>Microcystaceae</taxon>
        <taxon>Pannus</taxon>
    </lineage>
</organism>
<name>A0AAW9QYZ1_9CHRO</name>
<proteinExistence type="predicted"/>
<protein>
    <submittedName>
        <fullName evidence="1">Uncharacterized protein</fullName>
    </submittedName>
</protein>
<keyword evidence="2" id="KW-1185">Reference proteome</keyword>
<evidence type="ECO:0000313" key="2">
    <source>
        <dbReference type="Proteomes" id="UP001328733"/>
    </source>
</evidence>
<dbReference type="AlphaFoldDB" id="A0AAW9QYZ1"/>
<dbReference type="RefSeq" id="WP_332865880.1">
    <property type="nucleotide sequence ID" value="NZ_JBAFSM010000028.1"/>
</dbReference>
<accession>A0AAW9QYZ1</accession>
<evidence type="ECO:0000313" key="1">
    <source>
        <dbReference type="EMBL" id="MEG3438399.1"/>
    </source>
</evidence>
<gene>
    <name evidence="1" type="ORF">V0288_14810</name>
</gene>
<comment type="caution">
    <text evidence="1">The sequence shown here is derived from an EMBL/GenBank/DDBJ whole genome shotgun (WGS) entry which is preliminary data.</text>
</comment>
<dbReference type="Proteomes" id="UP001328733">
    <property type="component" value="Unassembled WGS sequence"/>
</dbReference>
<reference evidence="1 2" key="1">
    <citation type="submission" date="2024-01" db="EMBL/GenBank/DDBJ databases">
        <title>Genomic insights into the taxonomy and metabolism of the cyanobacterium Pannus brasiliensis CCIBt3594.</title>
        <authorList>
            <person name="Machado M."/>
            <person name="Botero N.B."/>
            <person name="Andreote A.P.D."/>
            <person name="Feitosa A.M.T."/>
            <person name="Popin R."/>
            <person name="Sivonen K."/>
            <person name="Fiore M.F."/>
        </authorList>
    </citation>
    <scope>NUCLEOTIDE SEQUENCE [LARGE SCALE GENOMIC DNA]</scope>
    <source>
        <strain evidence="1 2">CCIBt3594</strain>
    </source>
</reference>
<dbReference type="EMBL" id="JBAFSM010000028">
    <property type="protein sequence ID" value="MEG3438399.1"/>
    <property type="molecule type" value="Genomic_DNA"/>
</dbReference>